<comment type="caution">
    <text evidence="2">The sequence shown here is derived from an EMBL/GenBank/DDBJ whole genome shotgun (WGS) entry which is preliminary data.</text>
</comment>
<organism evidence="2">
    <name type="scientific">marine sediment metagenome</name>
    <dbReference type="NCBI Taxonomy" id="412755"/>
    <lineage>
        <taxon>unclassified sequences</taxon>
        <taxon>metagenomes</taxon>
        <taxon>ecological metagenomes</taxon>
    </lineage>
</organism>
<protein>
    <submittedName>
        <fullName evidence="2">Uncharacterized protein</fullName>
    </submittedName>
</protein>
<reference evidence="2" key="1">
    <citation type="journal article" date="2015" name="Nature">
        <title>Complex archaea that bridge the gap between prokaryotes and eukaryotes.</title>
        <authorList>
            <person name="Spang A."/>
            <person name="Saw J.H."/>
            <person name="Jorgensen S.L."/>
            <person name="Zaremba-Niedzwiedzka K."/>
            <person name="Martijn J."/>
            <person name="Lind A.E."/>
            <person name="van Eijk R."/>
            <person name="Schleper C."/>
            <person name="Guy L."/>
            <person name="Ettema T.J."/>
        </authorList>
    </citation>
    <scope>NUCLEOTIDE SEQUENCE</scope>
</reference>
<proteinExistence type="predicted"/>
<dbReference type="EMBL" id="LAZR01010565">
    <property type="protein sequence ID" value="KKM66278.1"/>
    <property type="molecule type" value="Genomic_DNA"/>
</dbReference>
<evidence type="ECO:0000313" key="2">
    <source>
        <dbReference type="EMBL" id="KKM66278.1"/>
    </source>
</evidence>
<dbReference type="AlphaFoldDB" id="A0A0F9J9R0"/>
<name>A0A0F9J9R0_9ZZZZ</name>
<feature type="non-terminal residue" evidence="2">
    <location>
        <position position="57"/>
    </location>
</feature>
<gene>
    <name evidence="2" type="ORF">LCGC14_1482880</name>
</gene>
<accession>A0A0F9J9R0</accession>
<feature type="region of interest" description="Disordered" evidence="1">
    <location>
        <begin position="38"/>
        <end position="57"/>
    </location>
</feature>
<feature type="compositionally biased region" description="Basic and acidic residues" evidence="1">
    <location>
        <begin position="38"/>
        <end position="49"/>
    </location>
</feature>
<sequence>MGNLDELDQEKKSLEQYEKDLQVLGQYDQPDRVITSKEAQELADADRKIPTINTGIH</sequence>
<evidence type="ECO:0000256" key="1">
    <source>
        <dbReference type="SAM" id="MobiDB-lite"/>
    </source>
</evidence>